<reference evidence="16" key="1">
    <citation type="submission" date="2017-05" db="EMBL/GenBank/DDBJ databases">
        <authorList>
            <person name="Barney B.M."/>
        </authorList>
    </citation>
    <scope>NUCLEOTIDE SEQUENCE [LARGE SCALE GENOMIC DNA]</scope>
    <source>
        <strain evidence="16">PSBB022</strain>
    </source>
</reference>
<keyword evidence="4" id="KW-0121">Carboxypeptidase</keyword>
<dbReference type="Pfam" id="PF00912">
    <property type="entry name" value="Transgly"/>
    <property type="match status" value="1"/>
</dbReference>
<evidence type="ECO:0000256" key="5">
    <source>
        <dbReference type="ARBA" id="ARBA00022670"/>
    </source>
</evidence>
<gene>
    <name evidence="15" type="ORF">CBP51_12475</name>
</gene>
<evidence type="ECO:0000256" key="7">
    <source>
        <dbReference type="ARBA" id="ARBA00022679"/>
    </source>
</evidence>
<evidence type="ECO:0000256" key="3">
    <source>
        <dbReference type="ARBA" id="ARBA00007739"/>
    </source>
</evidence>
<dbReference type="Proteomes" id="UP000216101">
    <property type="component" value="Unassembled WGS sequence"/>
</dbReference>
<dbReference type="InterPro" id="IPR001264">
    <property type="entry name" value="Glyco_trans_51"/>
</dbReference>
<dbReference type="EMBL" id="NHNI01000001">
    <property type="protein sequence ID" value="OZY87733.1"/>
    <property type="molecule type" value="Genomic_DNA"/>
</dbReference>
<dbReference type="Gene3D" id="1.10.3810.10">
    <property type="entry name" value="Biosynthetic peptidoglycan transglycosylase-like"/>
    <property type="match status" value="1"/>
</dbReference>
<organism evidence="15 16">
    <name type="scientific">Cellvibrio mixtus</name>
    <dbReference type="NCBI Taxonomy" id="39650"/>
    <lineage>
        <taxon>Bacteria</taxon>
        <taxon>Pseudomonadati</taxon>
        <taxon>Pseudomonadota</taxon>
        <taxon>Gammaproteobacteria</taxon>
        <taxon>Cellvibrionales</taxon>
        <taxon>Cellvibrionaceae</taxon>
        <taxon>Cellvibrio</taxon>
    </lineage>
</organism>
<dbReference type="AlphaFoldDB" id="A0A266QCX7"/>
<dbReference type="InterPro" id="IPR036950">
    <property type="entry name" value="PBP_transglycosylase"/>
</dbReference>
<dbReference type="InterPro" id="IPR011815">
    <property type="entry name" value="PBP_1c"/>
</dbReference>
<proteinExistence type="inferred from homology"/>
<dbReference type="UniPathway" id="UPA00219"/>
<dbReference type="SUPFAM" id="SSF56601">
    <property type="entry name" value="beta-lactamase/transpeptidase-like"/>
    <property type="match status" value="1"/>
</dbReference>
<comment type="pathway">
    <text evidence="1">Cell wall biogenesis; peptidoglycan biosynthesis.</text>
</comment>
<evidence type="ECO:0000256" key="6">
    <source>
        <dbReference type="ARBA" id="ARBA00022676"/>
    </source>
</evidence>
<protein>
    <recommendedName>
        <fullName evidence="10">peptidoglycan glycosyltransferase</fullName>
        <ecNumber evidence="10">2.4.99.28</ecNumber>
    </recommendedName>
</protein>
<dbReference type="Gene3D" id="3.40.710.10">
    <property type="entry name" value="DD-peptidase/beta-lactamase superfamily"/>
    <property type="match status" value="1"/>
</dbReference>
<comment type="caution">
    <text evidence="15">The sequence shown here is derived from an EMBL/GenBank/DDBJ whole genome shotgun (WGS) entry which is preliminary data.</text>
</comment>
<dbReference type="GO" id="GO:0008658">
    <property type="term" value="F:penicillin binding"/>
    <property type="evidence" value="ECO:0007669"/>
    <property type="project" value="InterPro"/>
</dbReference>
<dbReference type="PANTHER" id="PTHR32282">
    <property type="entry name" value="BINDING PROTEIN TRANSPEPTIDASE, PUTATIVE-RELATED"/>
    <property type="match status" value="1"/>
</dbReference>
<keyword evidence="16" id="KW-1185">Reference proteome</keyword>
<dbReference type="Pfam" id="PF00905">
    <property type="entry name" value="Transpeptidase"/>
    <property type="match status" value="1"/>
</dbReference>
<dbReference type="InterPro" id="IPR009647">
    <property type="entry name" value="PBP_C"/>
</dbReference>
<dbReference type="PANTHER" id="PTHR32282:SF15">
    <property type="entry name" value="PENICILLIN-BINDING PROTEIN 1C"/>
    <property type="match status" value="1"/>
</dbReference>
<dbReference type="InterPro" id="IPR023346">
    <property type="entry name" value="Lysozyme-like_dom_sf"/>
</dbReference>
<evidence type="ECO:0000313" key="15">
    <source>
        <dbReference type="EMBL" id="OZY87733.1"/>
    </source>
</evidence>
<keyword evidence="7" id="KW-0808">Transferase</keyword>
<evidence type="ECO:0000256" key="4">
    <source>
        <dbReference type="ARBA" id="ARBA00022645"/>
    </source>
</evidence>
<dbReference type="InterPro" id="IPR012338">
    <property type="entry name" value="Beta-lactam/transpept-like"/>
</dbReference>
<dbReference type="GO" id="GO:0006508">
    <property type="term" value="P:proteolysis"/>
    <property type="evidence" value="ECO:0007669"/>
    <property type="project" value="UniProtKB-KW"/>
</dbReference>
<dbReference type="GO" id="GO:0004180">
    <property type="term" value="F:carboxypeptidase activity"/>
    <property type="evidence" value="ECO:0007669"/>
    <property type="project" value="UniProtKB-KW"/>
</dbReference>
<dbReference type="GO" id="GO:0008955">
    <property type="term" value="F:peptidoglycan glycosyltransferase activity"/>
    <property type="evidence" value="ECO:0007669"/>
    <property type="project" value="UniProtKB-EC"/>
</dbReference>
<dbReference type="InterPro" id="IPR001460">
    <property type="entry name" value="PCN-bd_Tpept"/>
</dbReference>
<name>A0A266QCX7_9GAMM</name>
<evidence type="ECO:0000256" key="9">
    <source>
        <dbReference type="ARBA" id="ARBA00023268"/>
    </source>
</evidence>
<keyword evidence="8" id="KW-0378">Hydrolase</keyword>
<evidence type="ECO:0000259" key="12">
    <source>
        <dbReference type="Pfam" id="PF00905"/>
    </source>
</evidence>
<evidence type="ECO:0000256" key="1">
    <source>
        <dbReference type="ARBA" id="ARBA00004752"/>
    </source>
</evidence>
<keyword evidence="9" id="KW-0511">Multifunctional enzyme</keyword>
<sequence length="793" mass="88533">MHRARIVFSSLVGALVLGVLALHYWPLPQSLTQTPYATMLLARDKSLLGASIATDQQWRFAPVENLPDKYKTSLLLFEDQYFYQHPGINPFALLRALKGNYAAGKVTSGGSTLSMQLARLLRQADYQQHDLPLPVRNVPSKAIEAARALQLEWHFTKDELLIHYASHAPFGGNIVGLRAAAWRYFGRAPENLSWAESALLAVLPNSPALIHPGRQRDKLLHKRNRLLTRLHQQGHFSALDLQLALLEPLPERPAALPNSAPHLLATLKKQHHSSALLESTIDATLQRLLNQIAARHSARLANEGAHNLALLLIDHSTMETLAYVGNQPWNNTARFAPDLDLIQRPRSTGSILKPLLYGLMLQSGELTPTRLIPDIPSQFGGYSPRNYDRQFRGAVPAQFALAHSLNIPAVYMLRDYGIGRLQKQLQAMGMSTLFRPADDYGLTLILGGAEGTLWDLTGIYARLAASARDGDIPQAPVTLVKTTSAKTPALASIPPVIKQGAAWLTLQALIDVARPGYDNYWRDFSGSQTIAWKTGTSYGLRDAWAIGSNGRYTLGVWVGNADGEPATFLSGQSSAAPVLFDVFDALPKINWFAKPQHALKTISVCDDDGYLAGGQCTAVDTEVPRTSHFAQVTPYHRRIHLDANEQFRVHSQCEAVSNMQSKNWFVLPPAQEFYWRQHHSHYKPLPPWRRDCVANLNQLDDDQPIELLYPQTQSRIYIPMDLDGKRSRAVLKAVHRDSAATLYWHLDDAFIGETRIFHEREVALEPGLHQLVIVDQQGYRLQRRFRVVGKSDQ</sequence>
<feature type="domain" description="Penicillin-binding protein transpeptidase" evidence="12">
    <location>
        <begin position="310"/>
        <end position="558"/>
    </location>
</feature>
<evidence type="ECO:0000256" key="10">
    <source>
        <dbReference type="ARBA" id="ARBA00044770"/>
    </source>
</evidence>
<dbReference type="GO" id="GO:0030288">
    <property type="term" value="C:outer membrane-bounded periplasmic space"/>
    <property type="evidence" value="ECO:0007669"/>
    <property type="project" value="TreeGrafter"/>
</dbReference>
<keyword evidence="5" id="KW-0645">Protease</keyword>
<dbReference type="RefSeq" id="WP_094985078.1">
    <property type="nucleotide sequence ID" value="NZ_NHNI01000001.1"/>
</dbReference>
<dbReference type="Pfam" id="PF06832">
    <property type="entry name" value="BiPBP_C"/>
    <property type="match status" value="1"/>
</dbReference>
<evidence type="ECO:0000259" key="14">
    <source>
        <dbReference type="Pfam" id="PF06832"/>
    </source>
</evidence>
<feature type="domain" description="Penicillin-binding C-terminal" evidence="14">
    <location>
        <begin position="700"/>
        <end position="785"/>
    </location>
</feature>
<evidence type="ECO:0000313" key="16">
    <source>
        <dbReference type="Proteomes" id="UP000216101"/>
    </source>
</evidence>
<comment type="catalytic activity">
    <reaction evidence="11">
        <text>[GlcNAc-(1-&gt;4)-Mur2Ac(oyl-L-Ala-gamma-D-Glu-L-Lys-D-Ala-D-Ala)](n)-di-trans,octa-cis-undecaprenyl diphosphate + beta-D-GlcNAc-(1-&gt;4)-Mur2Ac(oyl-L-Ala-gamma-D-Glu-L-Lys-D-Ala-D-Ala)-di-trans,octa-cis-undecaprenyl diphosphate = [GlcNAc-(1-&gt;4)-Mur2Ac(oyl-L-Ala-gamma-D-Glu-L-Lys-D-Ala-D-Ala)](n+1)-di-trans,octa-cis-undecaprenyl diphosphate + di-trans,octa-cis-undecaprenyl diphosphate + H(+)</text>
        <dbReference type="Rhea" id="RHEA:23708"/>
        <dbReference type="Rhea" id="RHEA-COMP:9602"/>
        <dbReference type="Rhea" id="RHEA-COMP:9603"/>
        <dbReference type="ChEBI" id="CHEBI:15378"/>
        <dbReference type="ChEBI" id="CHEBI:58405"/>
        <dbReference type="ChEBI" id="CHEBI:60033"/>
        <dbReference type="ChEBI" id="CHEBI:78435"/>
        <dbReference type="EC" id="2.4.99.28"/>
    </reaction>
</comment>
<dbReference type="NCBIfam" id="TIGR02073">
    <property type="entry name" value="PBP_1c"/>
    <property type="match status" value="1"/>
</dbReference>
<accession>A0A266QCX7</accession>
<comment type="similarity">
    <text evidence="2">In the C-terminal section; belongs to the transpeptidase family.</text>
</comment>
<dbReference type="GO" id="GO:0009252">
    <property type="term" value="P:peptidoglycan biosynthetic process"/>
    <property type="evidence" value="ECO:0007669"/>
    <property type="project" value="UniProtKB-UniPathway"/>
</dbReference>
<comment type="similarity">
    <text evidence="3">In the N-terminal section; belongs to the glycosyltransferase 51 family.</text>
</comment>
<evidence type="ECO:0000256" key="11">
    <source>
        <dbReference type="ARBA" id="ARBA00049902"/>
    </source>
</evidence>
<dbReference type="SUPFAM" id="SSF53955">
    <property type="entry name" value="Lysozyme-like"/>
    <property type="match status" value="1"/>
</dbReference>
<dbReference type="EC" id="2.4.99.28" evidence="10"/>
<dbReference type="InterPro" id="IPR050396">
    <property type="entry name" value="Glycosyltr_51/Transpeptidase"/>
</dbReference>
<feature type="domain" description="Glycosyl transferase family 51" evidence="13">
    <location>
        <begin position="54"/>
        <end position="230"/>
    </location>
</feature>
<keyword evidence="6" id="KW-0328">Glycosyltransferase</keyword>
<evidence type="ECO:0000256" key="8">
    <source>
        <dbReference type="ARBA" id="ARBA00022801"/>
    </source>
</evidence>
<evidence type="ECO:0000259" key="13">
    <source>
        <dbReference type="Pfam" id="PF00912"/>
    </source>
</evidence>
<evidence type="ECO:0000256" key="2">
    <source>
        <dbReference type="ARBA" id="ARBA00007090"/>
    </source>
</evidence>